<comment type="caution">
    <text evidence="4">The sequence shown here is derived from an EMBL/GenBank/DDBJ whole genome shotgun (WGS) entry which is preliminary data.</text>
</comment>
<dbReference type="Gene3D" id="3.30.70.260">
    <property type="match status" value="1"/>
</dbReference>
<comment type="function">
    <text evidence="2">In eubacteria ppGpp (guanosine 3'-diphosphate 5'-diphosphate) is a mediator of the stringent response that coordinates a variety of cellular activities in response to changes in nutritional abundance.</text>
</comment>
<dbReference type="PANTHER" id="PTHR21262:SF31">
    <property type="entry name" value="GTP PYROPHOSPHOKINASE"/>
    <property type="match status" value="1"/>
</dbReference>
<dbReference type="InterPro" id="IPR002912">
    <property type="entry name" value="ACT_dom"/>
</dbReference>
<dbReference type="SUPFAM" id="SSF109604">
    <property type="entry name" value="HD-domain/PDEase-like"/>
    <property type="match status" value="1"/>
</dbReference>
<evidence type="ECO:0000313" key="4">
    <source>
        <dbReference type="EMBL" id="HIV01652.1"/>
    </source>
</evidence>
<dbReference type="InterPro" id="IPR012675">
    <property type="entry name" value="Beta-grasp_dom_sf"/>
</dbReference>
<dbReference type="CDD" id="cd05399">
    <property type="entry name" value="NT_Rel-Spo_like"/>
    <property type="match status" value="1"/>
</dbReference>
<dbReference type="FunFam" id="3.10.20.30:FF:000002">
    <property type="entry name" value="GTP pyrophosphokinase (RelA/SpoT)"/>
    <property type="match status" value="1"/>
</dbReference>
<dbReference type="InterPro" id="IPR012676">
    <property type="entry name" value="TGS-like"/>
</dbReference>
<gene>
    <name evidence="4" type="ORF">IAA62_03780</name>
</gene>
<reference evidence="4" key="1">
    <citation type="submission" date="2020-10" db="EMBL/GenBank/DDBJ databases">
        <authorList>
            <person name="Gilroy R."/>
        </authorList>
    </citation>
    <scope>NUCLEOTIDE SEQUENCE</scope>
    <source>
        <strain evidence="4">CHK186-9395</strain>
    </source>
</reference>
<dbReference type="SUPFAM" id="SSF81271">
    <property type="entry name" value="TGS-like"/>
    <property type="match status" value="1"/>
</dbReference>
<dbReference type="GO" id="GO:0015969">
    <property type="term" value="P:guanosine tetraphosphate metabolic process"/>
    <property type="evidence" value="ECO:0007669"/>
    <property type="project" value="InterPro"/>
</dbReference>
<dbReference type="NCBIfam" id="TIGR00691">
    <property type="entry name" value="spoT_relA"/>
    <property type="match status" value="1"/>
</dbReference>
<protein>
    <submittedName>
        <fullName evidence="4">Bifunctional (P)ppGpp synthetase/guanosine-3',5'-bis(Diphosphate) 3'-pyrophosphohydrolase</fullName>
    </submittedName>
</protein>
<organism evidence="4 5">
    <name type="scientific">Candidatus Caccopulliclostridium gallistercoris</name>
    <dbReference type="NCBI Taxonomy" id="2840719"/>
    <lineage>
        <taxon>Bacteria</taxon>
        <taxon>Bacillati</taxon>
        <taxon>Bacillota</taxon>
        <taxon>Clostridia</taxon>
        <taxon>Candidatus Caccopulliclostridium</taxon>
    </lineage>
</organism>
<dbReference type="CDD" id="cd01668">
    <property type="entry name" value="TGS_RSH"/>
    <property type="match status" value="1"/>
</dbReference>
<name>A0A9D1NEH7_9FIRM</name>
<proteinExistence type="inferred from homology"/>
<dbReference type="FunFam" id="3.30.460.10:FF:000001">
    <property type="entry name" value="GTP pyrophosphokinase RelA"/>
    <property type="match status" value="1"/>
</dbReference>
<dbReference type="InterPro" id="IPR033655">
    <property type="entry name" value="TGS_RelA/SpoT"/>
</dbReference>
<dbReference type="PROSITE" id="PS51880">
    <property type="entry name" value="TGS"/>
    <property type="match status" value="1"/>
</dbReference>
<evidence type="ECO:0000313" key="5">
    <source>
        <dbReference type="Proteomes" id="UP000886861"/>
    </source>
</evidence>
<dbReference type="InterPro" id="IPR043519">
    <property type="entry name" value="NT_sf"/>
</dbReference>
<dbReference type="InterPro" id="IPR045600">
    <property type="entry name" value="RelA/SpoT_AH_RIS"/>
</dbReference>
<dbReference type="InterPro" id="IPR007685">
    <property type="entry name" value="RelA_SpoT"/>
</dbReference>
<dbReference type="Pfam" id="PF13291">
    <property type="entry name" value="ACT_4"/>
    <property type="match status" value="1"/>
</dbReference>
<feature type="domain" description="TGS" evidence="3">
    <location>
        <begin position="366"/>
        <end position="427"/>
    </location>
</feature>
<dbReference type="InterPro" id="IPR004095">
    <property type="entry name" value="TGS"/>
</dbReference>
<dbReference type="EMBL" id="DVOJ01000014">
    <property type="protein sequence ID" value="HIV01652.1"/>
    <property type="molecule type" value="Genomic_DNA"/>
</dbReference>
<dbReference type="InterPro" id="IPR004811">
    <property type="entry name" value="RelA/Spo_fam"/>
</dbReference>
<dbReference type="Pfam" id="PF13328">
    <property type="entry name" value="HD_4"/>
    <property type="match status" value="1"/>
</dbReference>
<dbReference type="Gene3D" id="1.10.3210.10">
    <property type="entry name" value="Hypothetical protein af1432"/>
    <property type="match status" value="1"/>
</dbReference>
<dbReference type="SMART" id="SM00954">
    <property type="entry name" value="RelA_SpoT"/>
    <property type="match status" value="1"/>
</dbReference>
<dbReference type="SUPFAM" id="SSF81301">
    <property type="entry name" value="Nucleotidyltransferase"/>
    <property type="match status" value="1"/>
</dbReference>
<dbReference type="GO" id="GO:0005886">
    <property type="term" value="C:plasma membrane"/>
    <property type="evidence" value="ECO:0007669"/>
    <property type="project" value="TreeGrafter"/>
</dbReference>
<dbReference type="Gene3D" id="3.30.460.10">
    <property type="entry name" value="Beta Polymerase, domain 2"/>
    <property type="match status" value="1"/>
</dbReference>
<evidence type="ECO:0000259" key="3">
    <source>
        <dbReference type="PROSITE" id="PS51880"/>
    </source>
</evidence>
<reference evidence="4" key="2">
    <citation type="journal article" date="2021" name="PeerJ">
        <title>Extensive microbial diversity within the chicken gut microbiome revealed by metagenomics and culture.</title>
        <authorList>
            <person name="Gilroy R."/>
            <person name="Ravi A."/>
            <person name="Getino M."/>
            <person name="Pursley I."/>
            <person name="Horton D.L."/>
            <person name="Alikhan N.F."/>
            <person name="Baker D."/>
            <person name="Gharbi K."/>
            <person name="Hall N."/>
            <person name="Watson M."/>
            <person name="Adriaenssens E.M."/>
            <person name="Foster-Nyarko E."/>
            <person name="Jarju S."/>
            <person name="Secka A."/>
            <person name="Antonio M."/>
            <person name="Oren A."/>
            <person name="Chaudhuri R.R."/>
            <person name="La Ragione R."/>
            <person name="Hildebrand F."/>
            <person name="Pallen M.J."/>
        </authorList>
    </citation>
    <scope>NUCLEOTIDE SEQUENCE</scope>
    <source>
        <strain evidence="4">CHK186-9395</strain>
    </source>
</reference>
<dbReference type="Gene3D" id="3.10.20.30">
    <property type="match status" value="1"/>
</dbReference>
<evidence type="ECO:0000256" key="2">
    <source>
        <dbReference type="RuleBase" id="RU003847"/>
    </source>
</evidence>
<accession>A0A9D1NEH7</accession>
<comment type="pathway">
    <text evidence="1">Purine metabolism; ppGpp biosynthesis; ppGpp from GTP: step 1/2.</text>
</comment>
<sequence length="689" mass="78772">MILEIIKKNFNPTEKQVEILNNLAPFLDDEKCYKIIEELIKLKLDFQTICAFLLDQAVEKTEIEENKIKNTFDEETLELFKNLQIIKSLHTQTRTEEAENLRKMLVAMSKDLRVLIIRLYCLLFELKTYKLPLTNDQRNITIEVRDIFAPLAERLGLNVIKSEMEDECLKLLEPSVYKSLLNNVNLKRDENQKQIEITKAKLENILKELGIKGQIMARQKHFSSVYKKMQSKHLPLAKIYDLIALRVIVDKIEDCYAILGKIHAIYRPMPGRVKDYIANPKANGYQSLHTTVIAENNRPLEIQIRTLEMHKNSEYGVAAHWMYKEKRTKKSSLDSRLSWIREIMEMGKDMSSKDFIQTLKTNLYGGVIFVQTPKGKVLEFPEGATIIDFAYAIHTEVGNTCVGGKINNKIRPLDTKLSNGDIVEILTSASSKGPSRDWLNIVKTADARQKIKLFFKQELKEENIKKGKVILEETIKDKGYTTEKLLQPKFLDEVYYKYSVSNLDELYAAVGYGSLPSKVIVSKLVQEYEKTISKEKEPVEVQQITLRTNKDGILVDGSSGLLIRFAGCCSPVQGDGIVGYISRGKGVTIHRDNCPNLKYLEGERLIQATWDLNSEKPFTATLKINAEDCPNLITQVVKELDIFKVKSMDSHTKGNVSNATIKLEIKKKEDLTALIKKLKQIKGVVDVFR</sequence>
<dbReference type="PANTHER" id="PTHR21262">
    <property type="entry name" value="GUANOSINE-3',5'-BIS DIPHOSPHATE 3'-PYROPHOSPHOHYDROLASE"/>
    <property type="match status" value="1"/>
</dbReference>
<dbReference type="Pfam" id="PF02824">
    <property type="entry name" value="TGS"/>
    <property type="match status" value="1"/>
</dbReference>
<dbReference type="AlphaFoldDB" id="A0A9D1NEH7"/>
<comment type="similarity">
    <text evidence="2">Belongs to the relA/spoT family.</text>
</comment>
<dbReference type="Proteomes" id="UP000886861">
    <property type="component" value="Unassembled WGS sequence"/>
</dbReference>
<evidence type="ECO:0000256" key="1">
    <source>
        <dbReference type="ARBA" id="ARBA00004976"/>
    </source>
</evidence>
<dbReference type="Pfam" id="PF19296">
    <property type="entry name" value="RelA_AH_RIS"/>
    <property type="match status" value="1"/>
</dbReference>
<dbReference type="Pfam" id="PF04607">
    <property type="entry name" value="RelA_SpoT"/>
    <property type="match status" value="1"/>
</dbReference>